<proteinExistence type="predicted"/>
<evidence type="ECO:0008006" key="3">
    <source>
        <dbReference type="Google" id="ProtNLM"/>
    </source>
</evidence>
<protein>
    <recommendedName>
        <fullName evidence="3">AB hydrolase-1 domain-containing protein</fullName>
    </recommendedName>
</protein>
<evidence type="ECO:0000313" key="2">
    <source>
        <dbReference type="Proteomes" id="UP000757232"/>
    </source>
</evidence>
<evidence type="ECO:0000313" key="1">
    <source>
        <dbReference type="EMBL" id="OCB85418.1"/>
    </source>
</evidence>
<dbReference type="AlphaFoldDB" id="A0A9Q5HSY6"/>
<organism evidence="1 2">
    <name type="scientific">Sanghuangporus baumii</name>
    <name type="common">Phellinus baumii</name>
    <dbReference type="NCBI Taxonomy" id="108892"/>
    <lineage>
        <taxon>Eukaryota</taxon>
        <taxon>Fungi</taxon>
        <taxon>Dikarya</taxon>
        <taxon>Basidiomycota</taxon>
        <taxon>Agaricomycotina</taxon>
        <taxon>Agaricomycetes</taxon>
        <taxon>Hymenochaetales</taxon>
        <taxon>Hymenochaetaceae</taxon>
        <taxon>Sanghuangporus</taxon>
    </lineage>
</organism>
<accession>A0A9Q5HSY6</accession>
<dbReference type="InterPro" id="IPR029058">
    <property type="entry name" value="AB_hydrolase_fold"/>
</dbReference>
<comment type="caution">
    <text evidence="1">The sequence shown here is derived from an EMBL/GenBank/DDBJ whole genome shotgun (WGS) entry which is preliminary data.</text>
</comment>
<gene>
    <name evidence="1" type="ORF">A7U60_g7427</name>
</gene>
<dbReference type="SUPFAM" id="SSF53474">
    <property type="entry name" value="alpha/beta-Hydrolases"/>
    <property type="match status" value="1"/>
</dbReference>
<dbReference type="Gene3D" id="3.40.50.1820">
    <property type="entry name" value="alpha/beta hydrolase"/>
    <property type="match status" value="1"/>
</dbReference>
<reference evidence="1" key="1">
    <citation type="submission" date="2016-06" db="EMBL/GenBank/DDBJ databases">
        <title>Draft Genome sequence of the fungus Inonotus baumii.</title>
        <authorList>
            <person name="Zhu H."/>
            <person name="Lin W."/>
        </authorList>
    </citation>
    <scope>NUCLEOTIDE SEQUENCE</scope>
    <source>
        <strain evidence="1">821</strain>
    </source>
</reference>
<dbReference type="Proteomes" id="UP000757232">
    <property type="component" value="Unassembled WGS sequence"/>
</dbReference>
<keyword evidence="2" id="KW-1185">Reference proteome</keyword>
<dbReference type="OrthoDB" id="5311491at2759"/>
<sequence>MNKPHGQGRNGTFNMPLITVDDQGHRLYYEDTGPPPNGPVPYTTLIIIHGTAFHGQIFKRLLPLAVNHNLRLVVVNRRDYSGSSPYTGEELDVVRKDNETGNDGFGRRQAAELALFIRTFIEKEHIPKPALECRDGGIVLLAWSSGNGYTLPLLAYADSIPESTREFIEPYLRLYIIFGESRLARLLLYFLCSYGPEDAPRWILGVPPLERQANPLKLTSLSEDG</sequence>
<name>A0A9Q5HSY6_SANBA</name>
<dbReference type="EMBL" id="LNZH02000209">
    <property type="protein sequence ID" value="OCB85418.1"/>
    <property type="molecule type" value="Genomic_DNA"/>
</dbReference>